<dbReference type="InterPro" id="IPR045527">
    <property type="entry name" value="DUF6470"/>
</dbReference>
<accession>A0A1I2EJ52</accession>
<dbReference type="RefSeq" id="WP_091662645.1">
    <property type="nucleotide sequence ID" value="NZ_FONT01000006.1"/>
</dbReference>
<reference evidence="1 2" key="1">
    <citation type="submission" date="2016-10" db="EMBL/GenBank/DDBJ databases">
        <authorList>
            <person name="de Groot N.N."/>
        </authorList>
    </citation>
    <scope>NUCLEOTIDE SEQUENCE [LARGE SCALE GENOMIC DNA]</scope>
    <source>
        <strain evidence="1 2">DSM 23995</strain>
    </source>
</reference>
<dbReference type="EMBL" id="FONT01000006">
    <property type="protein sequence ID" value="SFE92779.1"/>
    <property type="molecule type" value="Genomic_DNA"/>
</dbReference>
<dbReference type="STRING" id="930128.SAMN05192532_10638"/>
<dbReference type="AlphaFoldDB" id="A0A1I2EJ52"/>
<dbReference type="Pfam" id="PF20074">
    <property type="entry name" value="DUF6470"/>
    <property type="match status" value="1"/>
</dbReference>
<protein>
    <submittedName>
        <fullName evidence="1">Uncharacterized protein</fullName>
    </submittedName>
</protein>
<gene>
    <name evidence="1" type="ORF">SAMN05192532_10638</name>
</gene>
<name>A0A1I2EJ52_9BACI</name>
<keyword evidence="2" id="KW-1185">Reference proteome</keyword>
<dbReference type="OrthoDB" id="2112831at2"/>
<evidence type="ECO:0000313" key="1">
    <source>
        <dbReference type="EMBL" id="SFE92779.1"/>
    </source>
</evidence>
<organism evidence="1 2">
    <name type="scientific">Alteribacillus iranensis</name>
    <dbReference type="NCBI Taxonomy" id="930128"/>
    <lineage>
        <taxon>Bacteria</taxon>
        <taxon>Bacillati</taxon>
        <taxon>Bacillota</taxon>
        <taxon>Bacilli</taxon>
        <taxon>Bacillales</taxon>
        <taxon>Bacillaceae</taxon>
        <taxon>Alteribacillus</taxon>
    </lineage>
</organism>
<sequence>MELAKVSVMTESAKLGFRISTPSLTIKQPQADLQIHQDADTIEISTDAVKVFIDQTDAREDAGLVPVLKNAASFYQNGMRSAQEYISKQMKEAEILKTIENNAGGGKGLTRLASKGSVLFQHDTVLGFIPEHAFKVSFHVQKGDVTLQTERKEPTIHVRKNEPEIHVPRWDVSYDVRQRASIEFHVGGEFFNKRI</sequence>
<dbReference type="Proteomes" id="UP000199516">
    <property type="component" value="Unassembled WGS sequence"/>
</dbReference>
<evidence type="ECO:0000313" key="2">
    <source>
        <dbReference type="Proteomes" id="UP000199516"/>
    </source>
</evidence>
<proteinExistence type="predicted"/>